<protein>
    <submittedName>
        <fullName evidence="1">Uncharacterized protein</fullName>
    </submittedName>
</protein>
<comment type="caution">
    <text evidence="1">The sequence shown here is derived from an EMBL/GenBank/DDBJ whole genome shotgun (WGS) entry which is preliminary data.</text>
</comment>
<dbReference type="Proteomes" id="UP001187192">
    <property type="component" value="Unassembled WGS sequence"/>
</dbReference>
<sequence length="52" mass="5893">MISTATAHGDKWREPVGAPWSWDAWLREKLLELRGAWTYGGTRNAGSAYKSR</sequence>
<name>A0AA88DTS2_FICCA</name>
<evidence type="ECO:0000313" key="1">
    <source>
        <dbReference type="EMBL" id="GMN61712.1"/>
    </source>
</evidence>
<reference evidence="1" key="1">
    <citation type="submission" date="2023-07" db="EMBL/GenBank/DDBJ databases">
        <title>draft genome sequence of fig (Ficus carica).</title>
        <authorList>
            <person name="Takahashi T."/>
            <person name="Nishimura K."/>
        </authorList>
    </citation>
    <scope>NUCLEOTIDE SEQUENCE</scope>
</reference>
<gene>
    <name evidence="1" type="ORF">TIFTF001_030808</name>
</gene>
<organism evidence="1 2">
    <name type="scientific">Ficus carica</name>
    <name type="common">Common fig</name>
    <dbReference type="NCBI Taxonomy" id="3494"/>
    <lineage>
        <taxon>Eukaryota</taxon>
        <taxon>Viridiplantae</taxon>
        <taxon>Streptophyta</taxon>
        <taxon>Embryophyta</taxon>
        <taxon>Tracheophyta</taxon>
        <taxon>Spermatophyta</taxon>
        <taxon>Magnoliopsida</taxon>
        <taxon>eudicotyledons</taxon>
        <taxon>Gunneridae</taxon>
        <taxon>Pentapetalae</taxon>
        <taxon>rosids</taxon>
        <taxon>fabids</taxon>
        <taxon>Rosales</taxon>
        <taxon>Moraceae</taxon>
        <taxon>Ficeae</taxon>
        <taxon>Ficus</taxon>
    </lineage>
</organism>
<proteinExistence type="predicted"/>
<keyword evidence="2" id="KW-1185">Reference proteome</keyword>
<dbReference type="EMBL" id="BTGU01000116">
    <property type="protein sequence ID" value="GMN61712.1"/>
    <property type="molecule type" value="Genomic_DNA"/>
</dbReference>
<evidence type="ECO:0000313" key="2">
    <source>
        <dbReference type="Proteomes" id="UP001187192"/>
    </source>
</evidence>
<dbReference type="AlphaFoldDB" id="A0AA88DTS2"/>
<accession>A0AA88DTS2</accession>